<evidence type="ECO:0000313" key="3">
    <source>
        <dbReference type="Proteomes" id="UP001501285"/>
    </source>
</evidence>
<keyword evidence="3" id="KW-1185">Reference proteome</keyword>
<organism evidence="2 3">
    <name type="scientific">Terrabacter terrae</name>
    <dbReference type="NCBI Taxonomy" id="318434"/>
    <lineage>
        <taxon>Bacteria</taxon>
        <taxon>Bacillati</taxon>
        <taxon>Actinomycetota</taxon>
        <taxon>Actinomycetes</taxon>
        <taxon>Micrococcales</taxon>
        <taxon>Intrasporangiaceae</taxon>
        <taxon>Terrabacter</taxon>
    </lineage>
</organism>
<feature type="region of interest" description="Disordered" evidence="1">
    <location>
        <begin position="33"/>
        <end position="54"/>
    </location>
</feature>
<proteinExistence type="predicted"/>
<name>A0ABN2U9B4_9MICO</name>
<dbReference type="EMBL" id="BAAANB010000021">
    <property type="protein sequence ID" value="GAA2031327.1"/>
    <property type="molecule type" value="Genomic_DNA"/>
</dbReference>
<gene>
    <name evidence="2" type="ORF">GCM10009740_21400</name>
</gene>
<dbReference type="Proteomes" id="UP001501285">
    <property type="component" value="Unassembled WGS sequence"/>
</dbReference>
<evidence type="ECO:0000256" key="1">
    <source>
        <dbReference type="SAM" id="MobiDB-lite"/>
    </source>
</evidence>
<protein>
    <submittedName>
        <fullName evidence="2">Uncharacterized protein</fullName>
    </submittedName>
</protein>
<evidence type="ECO:0000313" key="2">
    <source>
        <dbReference type="EMBL" id="GAA2031327.1"/>
    </source>
</evidence>
<sequence length="114" mass="12208">MWCRERRRDVVAVSREVVDAPAVAAAGARLRDCGEQVPRPPTTVFGSAAGRDPSVSSEVSRFEAVWGDGLSAVRSELGLLATALQQASWTRQNLERVSAQLLSHVLPTSAGDVH</sequence>
<reference evidence="2 3" key="1">
    <citation type="journal article" date="2019" name="Int. J. Syst. Evol. Microbiol.">
        <title>The Global Catalogue of Microorganisms (GCM) 10K type strain sequencing project: providing services to taxonomists for standard genome sequencing and annotation.</title>
        <authorList>
            <consortium name="The Broad Institute Genomics Platform"/>
            <consortium name="The Broad Institute Genome Sequencing Center for Infectious Disease"/>
            <person name="Wu L."/>
            <person name="Ma J."/>
        </authorList>
    </citation>
    <scope>NUCLEOTIDE SEQUENCE [LARGE SCALE GENOMIC DNA]</scope>
    <source>
        <strain evidence="2 3">JCM 14283</strain>
    </source>
</reference>
<accession>A0ABN2U9B4</accession>
<comment type="caution">
    <text evidence="2">The sequence shown here is derived from an EMBL/GenBank/DDBJ whole genome shotgun (WGS) entry which is preliminary data.</text>
</comment>